<evidence type="ECO:0000259" key="1">
    <source>
        <dbReference type="Pfam" id="PF24864"/>
    </source>
</evidence>
<dbReference type="AlphaFoldDB" id="A0A6A5ZFY4"/>
<dbReference type="PANTHER" id="PTHR38790:SF4">
    <property type="entry name" value="2EXR DOMAIN-CONTAINING PROTEIN"/>
    <property type="match status" value="1"/>
</dbReference>
<dbReference type="PANTHER" id="PTHR38790">
    <property type="entry name" value="2EXR DOMAIN-CONTAINING PROTEIN-RELATED"/>
    <property type="match status" value="1"/>
</dbReference>
<evidence type="ECO:0000313" key="3">
    <source>
        <dbReference type="Proteomes" id="UP000799770"/>
    </source>
</evidence>
<dbReference type="EMBL" id="ML977317">
    <property type="protein sequence ID" value="KAF2118410.1"/>
    <property type="molecule type" value="Genomic_DNA"/>
</dbReference>
<sequence length="228" mass="26374">MPSTADEIASMLDNFHIFQIERNAAECPLLTIPAELRNIIYEDILGGWEVHLKFTEEVKSHRKYECYCDSKQHHWKGLKWSQIFRLPLVCRQIHEETRLLPFQLNTFVIDPVPEELLRGLSRGEESEYINATLDHYLPRMTEEQINTITSLAPPYKLLTDLWKEPFCLSKIFTGVKEFVIKDGNILYVTIAGSGGVTRQATKAEVINRVREKEGDDVEVIVVDEQKEL</sequence>
<keyword evidence="3" id="KW-1185">Reference proteome</keyword>
<organism evidence="2 3">
    <name type="scientific">Lophiotrema nucula</name>
    <dbReference type="NCBI Taxonomy" id="690887"/>
    <lineage>
        <taxon>Eukaryota</taxon>
        <taxon>Fungi</taxon>
        <taxon>Dikarya</taxon>
        <taxon>Ascomycota</taxon>
        <taxon>Pezizomycotina</taxon>
        <taxon>Dothideomycetes</taxon>
        <taxon>Pleosporomycetidae</taxon>
        <taxon>Pleosporales</taxon>
        <taxon>Lophiotremataceae</taxon>
        <taxon>Lophiotrema</taxon>
    </lineage>
</organism>
<dbReference type="OrthoDB" id="5413827at2759"/>
<proteinExistence type="predicted"/>
<evidence type="ECO:0000313" key="2">
    <source>
        <dbReference type="EMBL" id="KAF2118410.1"/>
    </source>
</evidence>
<name>A0A6A5ZFY4_9PLEO</name>
<dbReference type="Pfam" id="PF24864">
    <property type="entry name" value="DUF7730"/>
    <property type="match status" value="1"/>
</dbReference>
<accession>A0A6A5ZFY4</accession>
<reference evidence="2" key="1">
    <citation type="journal article" date="2020" name="Stud. Mycol.">
        <title>101 Dothideomycetes genomes: a test case for predicting lifestyles and emergence of pathogens.</title>
        <authorList>
            <person name="Haridas S."/>
            <person name="Albert R."/>
            <person name="Binder M."/>
            <person name="Bloem J."/>
            <person name="Labutti K."/>
            <person name="Salamov A."/>
            <person name="Andreopoulos B."/>
            <person name="Baker S."/>
            <person name="Barry K."/>
            <person name="Bills G."/>
            <person name="Bluhm B."/>
            <person name="Cannon C."/>
            <person name="Castanera R."/>
            <person name="Culley D."/>
            <person name="Daum C."/>
            <person name="Ezra D."/>
            <person name="Gonzalez J."/>
            <person name="Henrissat B."/>
            <person name="Kuo A."/>
            <person name="Liang C."/>
            <person name="Lipzen A."/>
            <person name="Lutzoni F."/>
            <person name="Magnuson J."/>
            <person name="Mondo S."/>
            <person name="Nolan M."/>
            <person name="Ohm R."/>
            <person name="Pangilinan J."/>
            <person name="Park H.-J."/>
            <person name="Ramirez L."/>
            <person name="Alfaro M."/>
            <person name="Sun H."/>
            <person name="Tritt A."/>
            <person name="Yoshinaga Y."/>
            <person name="Zwiers L.-H."/>
            <person name="Turgeon B."/>
            <person name="Goodwin S."/>
            <person name="Spatafora J."/>
            <person name="Crous P."/>
            <person name="Grigoriev I."/>
        </authorList>
    </citation>
    <scope>NUCLEOTIDE SEQUENCE</scope>
    <source>
        <strain evidence="2">CBS 627.86</strain>
    </source>
</reference>
<gene>
    <name evidence="2" type="ORF">BDV96DRAFT_643656</name>
</gene>
<protein>
    <recommendedName>
        <fullName evidence="1">DUF7730 domain-containing protein</fullName>
    </recommendedName>
</protein>
<dbReference type="Proteomes" id="UP000799770">
    <property type="component" value="Unassembled WGS sequence"/>
</dbReference>
<dbReference type="InterPro" id="IPR056632">
    <property type="entry name" value="DUF7730"/>
</dbReference>
<feature type="domain" description="DUF7730" evidence="1">
    <location>
        <begin position="26"/>
        <end position="110"/>
    </location>
</feature>